<evidence type="ECO:0000256" key="2">
    <source>
        <dbReference type="SAM" id="SignalP"/>
    </source>
</evidence>
<evidence type="ECO:0000313" key="4">
    <source>
        <dbReference type="EMBL" id="GET88925.1"/>
    </source>
</evidence>
<dbReference type="OrthoDB" id="759142at2759"/>
<accession>A0A640KIT9</accession>
<keyword evidence="1" id="KW-0812">Transmembrane</keyword>
<feature type="chain" id="PRO_5025007914" description="GOLD domain-containing protein" evidence="2">
    <location>
        <begin position="36"/>
        <end position="233"/>
    </location>
</feature>
<protein>
    <recommendedName>
        <fullName evidence="3">GOLD domain-containing protein</fullName>
    </recommendedName>
</protein>
<dbReference type="Proteomes" id="UP000419144">
    <property type="component" value="Unassembled WGS sequence"/>
</dbReference>
<comment type="caution">
    <text evidence="4">The sequence shown here is derived from an EMBL/GenBank/DDBJ whole genome shotgun (WGS) entry which is preliminary data.</text>
</comment>
<keyword evidence="1" id="KW-1133">Transmembrane helix</keyword>
<sequence length="233" mass="25803">MPSSSRMPRPACLCVFIALVLVNILTCGCSAGAHAFRFSVVPGKVKCFTSEQPEGGRYELRYRMMRSLTPFVSVAVTSRGGRVLMEHEFAKPDAKEIVSVGKDSLISICFHTSEKAAKAAVSTNVTLDIVDAEDAELTRMKKQSYSTSSPITLGAGKGSGSMQQMQYIYETFASMRMCFVSLTRADEDIRYSLMETERFSWIPAYVFLGLGVLTILGTFVRLHVFMKKMKILV</sequence>
<feature type="transmembrane region" description="Helical" evidence="1">
    <location>
        <begin position="199"/>
        <end position="220"/>
    </location>
</feature>
<gene>
    <name evidence="4" type="ORF">LtaPh_2409500</name>
</gene>
<keyword evidence="5" id="KW-1185">Reference proteome</keyword>
<dbReference type="PROSITE" id="PS51257">
    <property type="entry name" value="PROKAR_LIPOPROTEIN"/>
    <property type="match status" value="1"/>
</dbReference>
<feature type="domain" description="GOLD" evidence="3">
    <location>
        <begin position="35"/>
        <end position="224"/>
    </location>
</feature>
<reference evidence="4" key="1">
    <citation type="submission" date="2019-11" db="EMBL/GenBank/DDBJ databases">
        <title>Leishmania tarentolae CDS.</title>
        <authorList>
            <person name="Goto Y."/>
            <person name="Yamagishi J."/>
        </authorList>
    </citation>
    <scope>NUCLEOTIDE SEQUENCE [LARGE SCALE GENOMIC DNA]</scope>
    <source>
        <strain evidence="4">Parrot Tar II</strain>
    </source>
</reference>
<dbReference type="AlphaFoldDB" id="A0A640KIT9"/>
<keyword evidence="1" id="KW-0472">Membrane</keyword>
<dbReference type="Pfam" id="PF01105">
    <property type="entry name" value="EMP24_GP25L"/>
    <property type="match status" value="1"/>
</dbReference>
<feature type="signal peptide" evidence="2">
    <location>
        <begin position="1"/>
        <end position="35"/>
    </location>
</feature>
<dbReference type="VEuPathDB" id="TriTrypDB:LtaPh_2409500"/>
<evidence type="ECO:0000256" key="1">
    <source>
        <dbReference type="SAM" id="Phobius"/>
    </source>
</evidence>
<proteinExistence type="predicted"/>
<name>A0A640KIT9_LEITA</name>
<evidence type="ECO:0000259" key="3">
    <source>
        <dbReference type="Pfam" id="PF01105"/>
    </source>
</evidence>
<evidence type="ECO:0000313" key="5">
    <source>
        <dbReference type="Proteomes" id="UP000419144"/>
    </source>
</evidence>
<keyword evidence="2" id="KW-0732">Signal</keyword>
<organism evidence="4 5">
    <name type="scientific">Leishmania tarentolae</name>
    <name type="common">Sauroleishmania tarentolae</name>
    <dbReference type="NCBI Taxonomy" id="5689"/>
    <lineage>
        <taxon>Eukaryota</taxon>
        <taxon>Discoba</taxon>
        <taxon>Euglenozoa</taxon>
        <taxon>Kinetoplastea</taxon>
        <taxon>Metakinetoplastina</taxon>
        <taxon>Trypanosomatida</taxon>
        <taxon>Trypanosomatidae</taxon>
        <taxon>Leishmaniinae</taxon>
        <taxon>Leishmania</taxon>
        <taxon>lizard Leishmania</taxon>
    </lineage>
</organism>
<dbReference type="EMBL" id="BLBS01000031">
    <property type="protein sequence ID" value="GET88925.1"/>
    <property type="molecule type" value="Genomic_DNA"/>
</dbReference>
<dbReference type="InterPro" id="IPR009038">
    <property type="entry name" value="GOLD_dom"/>
</dbReference>